<keyword evidence="9" id="KW-1185">Reference proteome</keyword>
<proteinExistence type="inferred from homology"/>
<keyword evidence="5" id="KW-0998">Cell outer membrane</keyword>
<dbReference type="Pfam" id="PF14322">
    <property type="entry name" value="SusD-like_3"/>
    <property type="match status" value="1"/>
</dbReference>
<dbReference type="Gene3D" id="1.25.40.390">
    <property type="match status" value="1"/>
</dbReference>
<comment type="caution">
    <text evidence="8">The sequence shown here is derived from an EMBL/GenBank/DDBJ whole genome shotgun (WGS) entry which is preliminary data.</text>
</comment>
<dbReference type="RefSeq" id="WP_149836832.1">
    <property type="nucleotide sequence ID" value="NZ_VUOC01000001.1"/>
</dbReference>
<evidence type="ECO:0000313" key="9">
    <source>
        <dbReference type="Proteomes" id="UP000324611"/>
    </source>
</evidence>
<feature type="domain" description="SusD-like N-terminal" evidence="7">
    <location>
        <begin position="72"/>
        <end position="242"/>
    </location>
</feature>
<dbReference type="GO" id="GO:0009279">
    <property type="term" value="C:cell outer membrane"/>
    <property type="evidence" value="ECO:0007669"/>
    <property type="project" value="UniProtKB-SubCell"/>
</dbReference>
<evidence type="ECO:0000256" key="2">
    <source>
        <dbReference type="ARBA" id="ARBA00006275"/>
    </source>
</evidence>
<reference evidence="8 9" key="1">
    <citation type="submission" date="2019-09" db="EMBL/GenBank/DDBJ databases">
        <title>Chitinophaga ginsengihumi sp. nov., isolated from soil of ginseng rhizosphere.</title>
        <authorList>
            <person name="Lee J."/>
        </authorList>
    </citation>
    <scope>NUCLEOTIDE SEQUENCE [LARGE SCALE GENOMIC DNA]</scope>
    <source>
        <strain evidence="8 9">BN140078</strain>
    </source>
</reference>
<gene>
    <name evidence="8" type="ORF">F0L74_05650</name>
</gene>
<name>A0A5B2W068_9BACT</name>
<evidence type="ECO:0000256" key="1">
    <source>
        <dbReference type="ARBA" id="ARBA00004442"/>
    </source>
</evidence>
<accession>A0A5B2W068</accession>
<keyword evidence="3" id="KW-0732">Signal</keyword>
<dbReference type="Pfam" id="PF07980">
    <property type="entry name" value="SusD_RagB"/>
    <property type="match status" value="1"/>
</dbReference>
<evidence type="ECO:0000259" key="7">
    <source>
        <dbReference type="Pfam" id="PF14322"/>
    </source>
</evidence>
<dbReference type="InterPro" id="IPR012944">
    <property type="entry name" value="SusD_RagB_dom"/>
</dbReference>
<dbReference type="InterPro" id="IPR033985">
    <property type="entry name" value="SusD-like_N"/>
</dbReference>
<dbReference type="SUPFAM" id="SSF48452">
    <property type="entry name" value="TPR-like"/>
    <property type="match status" value="1"/>
</dbReference>
<evidence type="ECO:0000256" key="3">
    <source>
        <dbReference type="ARBA" id="ARBA00022729"/>
    </source>
</evidence>
<sequence length="604" mass="67235">MYKKIFPLILITLLIQTSCTKDPDTVGRTDVYSSLNYPTTLPALFAVLTPAYANMRSAELHGFELMCKDFAGSEHVAELAYGGDISWTELVVNNMNTNNSYANNLWVGLYRGIKITNAFLDRADFYEQQYGSPAEATDLNRMRGEAHFLRALYYFYLECFYGEAYVGAAGAGGDKKGVPIITEMASSLDATQVPRNTAGEVWAFIISELQTAAEQLKGAQWSGNNTGRATEWSAKALLGKAYVFTQNWAAARTVLEDVISNSGKTLMPFSKYRNAFNGVDANEFNEESLFEINVDRNSMGGYGIFDFPATALTTSQGLIWSPCILGNDGTEGTGVGLGYCNEFFNDKNLARFGFKQPIYSLVNNPAFDNSKDPSYTNPKQVLDPAYRQQSLAARTNKTVDPRLYVSAMQPWLDSASNDGNIWRPVVKYIAIDNALKPNYYGWSLRKFVTYDNTIFNRQAAADAANYYLLRLADVYLLYAEANMNGGGNNAVALEYINKVKRRAYDYPVNAASPVDYATLTSATMAADPNLANNPLRYERWAELFGEGHWWFDVCRWRIGSGEAAYYATTLVGGAIKWSDAKSYTWPIPSNEMNTNTKMVQNPGY</sequence>
<organism evidence="8 9">
    <name type="scientific">Chitinophaga agrisoli</name>
    <dbReference type="NCBI Taxonomy" id="2607653"/>
    <lineage>
        <taxon>Bacteria</taxon>
        <taxon>Pseudomonadati</taxon>
        <taxon>Bacteroidota</taxon>
        <taxon>Chitinophagia</taxon>
        <taxon>Chitinophagales</taxon>
        <taxon>Chitinophagaceae</taxon>
        <taxon>Chitinophaga</taxon>
    </lineage>
</organism>
<comment type="similarity">
    <text evidence="2">Belongs to the SusD family.</text>
</comment>
<keyword evidence="4" id="KW-0472">Membrane</keyword>
<feature type="domain" description="RagB/SusD" evidence="6">
    <location>
        <begin position="380"/>
        <end position="604"/>
    </location>
</feature>
<dbReference type="AlphaFoldDB" id="A0A5B2W068"/>
<reference evidence="8 9" key="2">
    <citation type="submission" date="2019-09" db="EMBL/GenBank/DDBJ databases">
        <authorList>
            <person name="Jin C."/>
        </authorList>
    </citation>
    <scope>NUCLEOTIDE SEQUENCE [LARGE SCALE GENOMIC DNA]</scope>
    <source>
        <strain evidence="8 9">BN140078</strain>
    </source>
</reference>
<protein>
    <submittedName>
        <fullName evidence="8">RagB/SusD family nutrient uptake outer membrane protein</fullName>
    </submittedName>
</protein>
<dbReference type="EMBL" id="VUOC01000001">
    <property type="protein sequence ID" value="KAA2245443.1"/>
    <property type="molecule type" value="Genomic_DNA"/>
</dbReference>
<dbReference type="InterPro" id="IPR011990">
    <property type="entry name" value="TPR-like_helical_dom_sf"/>
</dbReference>
<evidence type="ECO:0000256" key="5">
    <source>
        <dbReference type="ARBA" id="ARBA00023237"/>
    </source>
</evidence>
<evidence type="ECO:0000256" key="4">
    <source>
        <dbReference type="ARBA" id="ARBA00023136"/>
    </source>
</evidence>
<comment type="subcellular location">
    <subcellularLocation>
        <location evidence="1">Cell outer membrane</location>
    </subcellularLocation>
</comment>
<dbReference type="Proteomes" id="UP000324611">
    <property type="component" value="Unassembled WGS sequence"/>
</dbReference>
<evidence type="ECO:0000313" key="8">
    <source>
        <dbReference type="EMBL" id="KAA2245443.1"/>
    </source>
</evidence>
<evidence type="ECO:0000259" key="6">
    <source>
        <dbReference type="Pfam" id="PF07980"/>
    </source>
</evidence>